<evidence type="ECO:0000256" key="4">
    <source>
        <dbReference type="PIRSR" id="PIRSR613078-2"/>
    </source>
</evidence>
<evidence type="ECO:0000313" key="6">
    <source>
        <dbReference type="Proteomes" id="UP000294902"/>
    </source>
</evidence>
<proteinExistence type="predicted"/>
<dbReference type="InterPro" id="IPR050275">
    <property type="entry name" value="PGM_Phosphatase"/>
</dbReference>
<dbReference type="InterPro" id="IPR001345">
    <property type="entry name" value="PG/BPGM_mutase_AS"/>
</dbReference>
<feature type="active site" description="Proton donor/acceptor" evidence="3">
    <location>
        <position position="82"/>
    </location>
</feature>
<dbReference type="PIRSF" id="PIRSF000709">
    <property type="entry name" value="6PFK_2-Ptase"/>
    <property type="match status" value="1"/>
</dbReference>
<evidence type="ECO:0000313" key="5">
    <source>
        <dbReference type="EMBL" id="TCT17136.1"/>
    </source>
</evidence>
<feature type="binding site" evidence="4">
    <location>
        <begin position="8"/>
        <end position="15"/>
    </location>
    <ligand>
        <name>substrate</name>
    </ligand>
</feature>
<evidence type="ECO:0000256" key="1">
    <source>
        <dbReference type="ARBA" id="ARBA00023152"/>
    </source>
</evidence>
<dbReference type="EMBL" id="SMAL01000001">
    <property type="protein sequence ID" value="TCT17136.1"/>
    <property type="molecule type" value="Genomic_DNA"/>
</dbReference>
<sequence>MTRLYITRHGQTQWNLEGRLQGRKDSPLTKLGEDQAKWLGEKLKEFEIDIIISSPSGRALKTAEILRGDRDIEIIQNSNLMEMDFGDWEGQLHSEIEKQSPVEKENYSKFPHLYAYISGETFYQVLDRVGNEIEKIISKHEGKSILVVTHAVVLKAIFTYLENKEVKDLWSGAFMHPTCLNIIDIKNGSREIVLQGDISHYQE</sequence>
<name>A0A4R3MUZ8_9FIRM</name>
<reference evidence="5 6" key="1">
    <citation type="submission" date="2019-03" db="EMBL/GenBank/DDBJ databases">
        <title>Genomic Encyclopedia of Type Strains, Phase IV (KMG-IV): sequencing the most valuable type-strain genomes for metagenomic binning, comparative biology and taxonomic classification.</title>
        <authorList>
            <person name="Goeker M."/>
        </authorList>
    </citation>
    <scope>NUCLEOTIDE SEQUENCE [LARGE SCALE GENOMIC DNA]</scope>
    <source>
        <strain evidence="5 6">DSM 24629</strain>
    </source>
</reference>
<dbReference type="Gene3D" id="3.40.50.1240">
    <property type="entry name" value="Phosphoglycerate mutase-like"/>
    <property type="match status" value="1"/>
</dbReference>
<dbReference type="RefSeq" id="WP_132249775.1">
    <property type="nucleotide sequence ID" value="NZ_SMAL01000001.1"/>
</dbReference>
<dbReference type="OrthoDB" id="9781415at2"/>
<dbReference type="GO" id="GO:0005737">
    <property type="term" value="C:cytoplasm"/>
    <property type="evidence" value="ECO:0007669"/>
    <property type="project" value="TreeGrafter"/>
</dbReference>
<dbReference type="SMART" id="SM00855">
    <property type="entry name" value="PGAM"/>
    <property type="match status" value="1"/>
</dbReference>
<keyword evidence="1" id="KW-0324">Glycolysis</keyword>
<dbReference type="GO" id="GO:0016791">
    <property type="term" value="F:phosphatase activity"/>
    <property type="evidence" value="ECO:0007669"/>
    <property type="project" value="TreeGrafter"/>
</dbReference>
<dbReference type="CDD" id="cd07067">
    <property type="entry name" value="HP_PGM_like"/>
    <property type="match status" value="1"/>
</dbReference>
<evidence type="ECO:0000256" key="2">
    <source>
        <dbReference type="ARBA" id="ARBA00023235"/>
    </source>
</evidence>
<dbReference type="Pfam" id="PF00300">
    <property type="entry name" value="His_Phos_1"/>
    <property type="match status" value="1"/>
</dbReference>
<feature type="binding site" evidence="4">
    <location>
        <position position="58"/>
    </location>
    <ligand>
        <name>substrate</name>
    </ligand>
</feature>
<organism evidence="5 6">
    <name type="scientific">Natranaerovirga pectinivora</name>
    <dbReference type="NCBI Taxonomy" id="682400"/>
    <lineage>
        <taxon>Bacteria</taxon>
        <taxon>Bacillati</taxon>
        <taxon>Bacillota</taxon>
        <taxon>Clostridia</taxon>
        <taxon>Lachnospirales</taxon>
        <taxon>Natranaerovirgaceae</taxon>
        <taxon>Natranaerovirga</taxon>
    </lineage>
</organism>
<dbReference type="PANTHER" id="PTHR48100">
    <property type="entry name" value="BROAD-SPECIFICITY PHOSPHATASE YOR283W-RELATED"/>
    <property type="match status" value="1"/>
</dbReference>
<protein>
    <submittedName>
        <fullName evidence="5">Phosphoglycerate mutase</fullName>
    </submittedName>
</protein>
<feature type="active site" description="Tele-phosphohistidine intermediate" evidence="3">
    <location>
        <position position="9"/>
    </location>
</feature>
<dbReference type="InterPro" id="IPR029033">
    <property type="entry name" value="His_PPase_superfam"/>
</dbReference>
<dbReference type="PROSITE" id="PS00175">
    <property type="entry name" value="PG_MUTASE"/>
    <property type="match status" value="1"/>
</dbReference>
<dbReference type="PANTHER" id="PTHR48100:SF1">
    <property type="entry name" value="HISTIDINE PHOSPHATASE FAMILY PROTEIN-RELATED"/>
    <property type="match status" value="1"/>
</dbReference>
<dbReference type="InterPro" id="IPR013078">
    <property type="entry name" value="His_Pase_superF_clade-1"/>
</dbReference>
<dbReference type="Proteomes" id="UP000294902">
    <property type="component" value="Unassembled WGS sequence"/>
</dbReference>
<keyword evidence="6" id="KW-1185">Reference proteome</keyword>
<dbReference type="AlphaFoldDB" id="A0A4R3MUZ8"/>
<dbReference type="SUPFAM" id="SSF53254">
    <property type="entry name" value="Phosphoglycerate mutase-like"/>
    <property type="match status" value="1"/>
</dbReference>
<accession>A0A4R3MUZ8</accession>
<comment type="caution">
    <text evidence="5">The sequence shown here is derived from an EMBL/GenBank/DDBJ whole genome shotgun (WGS) entry which is preliminary data.</text>
</comment>
<keyword evidence="2" id="KW-0413">Isomerase</keyword>
<evidence type="ECO:0000256" key="3">
    <source>
        <dbReference type="PIRSR" id="PIRSR613078-1"/>
    </source>
</evidence>
<gene>
    <name evidence="5" type="ORF">EDC18_101434</name>
</gene>